<reference evidence="4" key="2">
    <citation type="journal article" date="2021" name="PeerJ">
        <title>Extensive microbial diversity within the chicken gut microbiome revealed by metagenomics and culture.</title>
        <authorList>
            <person name="Gilroy R."/>
            <person name="Ravi A."/>
            <person name="Getino M."/>
            <person name="Pursley I."/>
            <person name="Horton D.L."/>
            <person name="Alikhan N.F."/>
            <person name="Baker D."/>
            <person name="Gharbi K."/>
            <person name="Hall N."/>
            <person name="Watson M."/>
            <person name="Adriaenssens E.M."/>
            <person name="Foster-Nyarko E."/>
            <person name="Jarju S."/>
            <person name="Secka A."/>
            <person name="Antonio M."/>
            <person name="Oren A."/>
            <person name="Chaudhuri R.R."/>
            <person name="La Ragione R."/>
            <person name="Hildebrand F."/>
            <person name="Pallen M.J."/>
        </authorList>
    </citation>
    <scope>NUCLEOTIDE SEQUENCE</scope>
    <source>
        <strain evidence="4">CHK195-12923</strain>
    </source>
</reference>
<proteinExistence type="predicted"/>
<dbReference type="PANTHER" id="PTHR43420">
    <property type="entry name" value="ACETYLTRANSFERASE"/>
    <property type="match status" value="1"/>
</dbReference>
<dbReference type="Proteomes" id="UP000824110">
    <property type="component" value="Unassembled WGS sequence"/>
</dbReference>
<dbReference type="EMBL" id="DVNE01000021">
    <property type="protein sequence ID" value="HIU61442.1"/>
    <property type="molecule type" value="Genomic_DNA"/>
</dbReference>
<reference evidence="4" key="1">
    <citation type="submission" date="2020-10" db="EMBL/GenBank/DDBJ databases">
        <authorList>
            <person name="Gilroy R."/>
        </authorList>
    </citation>
    <scope>NUCLEOTIDE SEQUENCE</scope>
    <source>
        <strain evidence="4">CHK195-12923</strain>
    </source>
</reference>
<keyword evidence="1" id="KW-0808">Transferase</keyword>
<dbReference type="Gene3D" id="3.40.630.30">
    <property type="match status" value="2"/>
</dbReference>
<evidence type="ECO:0000313" key="4">
    <source>
        <dbReference type="EMBL" id="HIU61442.1"/>
    </source>
</evidence>
<evidence type="ECO:0000256" key="1">
    <source>
        <dbReference type="ARBA" id="ARBA00022679"/>
    </source>
</evidence>
<dbReference type="SUPFAM" id="SSF55729">
    <property type="entry name" value="Acyl-CoA N-acyltransferases (Nat)"/>
    <property type="match status" value="2"/>
</dbReference>
<dbReference type="PROSITE" id="PS51186">
    <property type="entry name" value="GNAT"/>
    <property type="match status" value="2"/>
</dbReference>
<dbReference type="AlphaFoldDB" id="A0A9D1MJH4"/>
<organism evidence="4 5">
    <name type="scientific">Candidatus Coproplasma excrementigallinarum</name>
    <dbReference type="NCBI Taxonomy" id="2840747"/>
    <lineage>
        <taxon>Bacteria</taxon>
        <taxon>Bacillati</taxon>
        <taxon>Bacillota</taxon>
        <taxon>Clostridia</taxon>
        <taxon>Eubacteriales</taxon>
        <taxon>Candidatus Coproplasma</taxon>
    </lineage>
</organism>
<evidence type="ECO:0000256" key="2">
    <source>
        <dbReference type="ARBA" id="ARBA00023315"/>
    </source>
</evidence>
<feature type="domain" description="N-acetyltransferase" evidence="3">
    <location>
        <begin position="179"/>
        <end position="368"/>
    </location>
</feature>
<evidence type="ECO:0000313" key="5">
    <source>
        <dbReference type="Proteomes" id="UP000824110"/>
    </source>
</evidence>
<name>A0A9D1MJH4_9FIRM</name>
<feature type="domain" description="N-acetyltransferase" evidence="3">
    <location>
        <begin position="4"/>
        <end position="146"/>
    </location>
</feature>
<dbReference type="InterPro" id="IPR050680">
    <property type="entry name" value="YpeA/RimI_acetyltransf"/>
</dbReference>
<keyword evidence="2" id="KW-0012">Acyltransferase</keyword>
<dbReference type="CDD" id="cd04301">
    <property type="entry name" value="NAT_SF"/>
    <property type="match status" value="2"/>
</dbReference>
<dbReference type="InterPro" id="IPR000182">
    <property type="entry name" value="GNAT_dom"/>
</dbReference>
<dbReference type="GO" id="GO:0016747">
    <property type="term" value="F:acyltransferase activity, transferring groups other than amino-acyl groups"/>
    <property type="evidence" value="ECO:0007669"/>
    <property type="project" value="InterPro"/>
</dbReference>
<comment type="caution">
    <text evidence="4">The sequence shown here is derived from an EMBL/GenBank/DDBJ whole genome shotgun (WGS) entry which is preliminary data.</text>
</comment>
<dbReference type="InterPro" id="IPR016181">
    <property type="entry name" value="Acyl_CoA_acyltransferase"/>
</dbReference>
<dbReference type="Pfam" id="PF00583">
    <property type="entry name" value="Acetyltransf_1"/>
    <property type="match status" value="2"/>
</dbReference>
<protein>
    <submittedName>
        <fullName evidence="4">GNAT family N-acetyltransferase</fullName>
    </submittedName>
</protein>
<evidence type="ECO:0000259" key="3">
    <source>
        <dbReference type="PROSITE" id="PS51186"/>
    </source>
</evidence>
<sequence length="369" mass="41649">MEELLIERASCGELEEIYGAMQRSFPQEELRDFADLSRVFVMPEYGVYHIVFGGERVGFTGIWQLEGFAFIEHFAISSASRGHGLGSLAIKELQRKFGRIVLEIEPPVDEITTRRFNFYSRLGFVMNDVPYLQPPYRAEDEPLPLRLMSYPAALTSPVPVIEQIYKVVYGRSGGLTSFLKVRKLAEGDDLAAVAHLIYKTDDYVFPFMFKGREKDAVPVFTAMIGRNTLYNAANITVAELAGKIVGIVVSLPAPITVSPSEMMDCFLLSGQVVDENFTQVYNEYYKPLENEPSGIYIANVCVDGAYRGMGIARLMLSQILRDDKTYNLETVKGNEAAFRLYSGLGFKVLNEYPGFTNVPCYRMRREKKE</sequence>
<gene>
    <name evidence="4" type="ORF">IAB69_02200</name>
</gene>
<accession>A0A9D1MJH4</accession>